<dbReference type="AlphaFoldDB" id="D5RTR7"/>
<keyword evidence="3" id="KW-1185">Reference proteome</keyword>
<comment type="caution">
    <text evidence="2">The sequence shown here is derived from an EMBL/GenBank/DDBJ whole genome shotgun (WGS) entry which is preliminary data.</text>
</comment>
<reference evidence="2 3" key="1">
    <citation type="submission" date="2010-04" db="EMBL/GenBank/DDBJ databases">
        <authorList>
            <person name="Qin X."/>
            <person name="Bachman B."/>
            <person name="Battles P."/>
            <person name="Bell A."/>
            <person name="Bess C."/>
            <person name="Bickham C."/>
            <person name="Chaboub L."/>
            <person name="Chen D."/>
            <person name="Coyle M."/>
            <person name="Deiros D.R."/>
            <person name="Dinh H."/>
            <person name="Forbes L."/>
            <person name="Fowler G."/>
            <person name="Francisco L."/>
            <person name="Fu Q."/>
            <person name="Gubbala S."/>
            <person name="Hale W."/>
            <person name="Han Y."/>
            <person name="Hemphill L."/>
            <person name="Highlander S.K."/>
            <person name="Hirani K."/>
            <person name="Hogues M."/>
            <person name="Jackson L."/>
            <person name="Jakkamsetti A."/>
            <person name="Javaid M."/>
            <person name="Jiang H."/>
            <person name="Korchina V."/>
            <person name="Kovar C."/>
            <person name="Lara F."/>
            <person name="Lee S."/>
            <person name="Mata R."/>
            <person name="Mathew T."/>
            <person name="Moen C."/>
            <person name="Morales K."/>
            <person name="Munidasa M."/>
            <person name="Nazareth L."/>
            <person name="Ngo R."/>
            <person name="Nguyen L."/>
            <person name="Okwuonu G."/>
            <person name="Ongeri F."/>
            <person name="Patil S."/>
            <person name="Petrosino J."/>
            <person name="Pham C."/>
            <person name="Pham P."/>
            <person name="Pu L.-L."/>
            <person name="Puazo M."/>
            <person name="Raj R."/>
            <person name="Reid J."/>
            <person name="Rouhana J."/>
            <person name="Saada N."/>
            <person name="Shang Y."/>
            <person name="Simmons D."/>
            <person name="Thornton R."/>
            <person name="Warren J."/>
            <person name="Weissenberger G."/>
            <person name="Zhang J."/>
            <person name="Zhang L."/>
            <person name="Zhou C."/>
            <person name="Zhu D."/>
            <person name="Muzny D."/>
            <person name="Worley K."/>
            <person name="Gibbs R."/>
        </authorList>
    </citation>
    <scope>NUCLEOTIDE SEQUENCE [LARGE SCALE GENOMIC DNA]</scope>
    <source>
        <strain evidence="2 3">ATCC 49957</strain>
    </source>
</reference>
<sequence length="76" mass="8035">MIFSLRDGAESGPGRQPGQHLAVQQQQQVEIRARHRQLAQHGGGQPAESLAQGLGQRAVGAGQGQQHPLPQAARQA</sequence>
<dbReference type="Proteomes" id="UP000005324">
    <property type="component" value="Unassembled WGS sequence"/>
</dbReference>
<proteinExistence type="predicted"/>
<evidence type="ECO:0000256" key="1">
    <source>
        <dbReference type="SAM" id="MobiDB-lite"/>
    </source>
</evidence>
<gene>
    <name evidence="2" type="ORF">HMPREF0731_4479</name>
</gene>
<accession>D5RTR7</accession>
<feature type="region of interest" description="Disordered" evidence="1">
    <location>
        <begin position="1"/>
        <end position="76"/>
    </location>
</feature>
<feature type="non-terminal residue" evidence="2">
    <location>
        <position position="76"/>
    </location>
</feature>
<name>D5RTR7_9PROT</name>
<feature type="compositionally biased region" description="Low complexity" evidence="1">
    <location>
        <begin position="51"/>
        <end position="66"/>
    </location>
</feature>
<dbReference type="HOGENOM" id="CLU_2660571_0_0_5"/>
<protein>
    <submittedName>
        <fullName evidence="2">Uncharacterized protein</fullName>
    </submittedName>
</protein>
<dbReference type="EMBL" id="ADVL01000830">
    <property type="protein sequence ID" value="EFH09302.1"/>
    <property type="molecule type" value="Genomic_DNA"/>
</dbReference>
<evidence type="ECO:0000313" key="3">
    <source>
        <dbReference type="Proteomes" id="UP000005324"/>
    </source>
</evidence>
<evidence type="ECO:0000313" key="2">
    <source>
        <dbReference type="EMBL" id="EFH09302.1"/>
    </source>
</evidence>
<organism evidence="2 3">
    <name type="scientific">Pseudoroseomonas cervicalis ATCC 49957</name>
    <dbReference type="NCBI Taxonomy" id="525371"/>
    <lineage>
        <taxon>Bacteria</taxon>
        <taxon>Pseudomonadati</taxon>
        <taxon>Pseudomonadota</taxon>
        <taxon>Alphaproteobacteria</taxon>
        <taxon>Acetobacterales</taxon>
        <taxon>Roseomonadaceae</taxon>
        <taxon>Roseomonas</taxon>
    </lineage>
</organism>